<keyword evidence="2" id="KW-1185">Reference proteome</keyword>
<evidence type="ECO:0000313" key="1">
    <source>
        <dbReference type="EMBL" id="KAG0426967.1"/>
    </source>
</evidence>
<name>A0AC60Q023_IXOPE</name>
<accession>A0AC60Q023</accession>
<proteinExistence type="predicted"/>
<comment type="caution">
    <text evidence="1">The sequence shown here is derived from an EMBL/GenBank/DDBJ whole genome shotgun (WGS) entry which is preliminary data.</text>
</comment>
<evidence type="ECO:0000313" key="2">
    <source>
        <dbReference type="Proteomes" id="UP000805193"/>
    </source>
</evidence>
<dbReference type="EMBL" id="JABSTQ010009669">
    <property type="protein sequence ID" value="KAG0426967.1"/>
    <property type="molecule type" value="Genomic_DNA"/>
</dbReference>
<protein>
    <submittedName>
        <fullName evidence="1">Uncharacterized protein</fullName>
    </submittedName>
</protein>
<organism evidence="1 2">
    <name type="scientific">Ixodes persulcatus</name>
    <name type="common">Taiga tick</name>
    <dbReference type="NCBI Taxonomy" id="34615"/>
    <lineage>
        <taxon>Eukaryota</taxon>
        <taxon>Metazoa</taxon>
        <taxon>Ecdysozoa</taxon>
        <taxon>Arthropoda</taxon>
        <taxon>Chelicerata</taxon>
        <taxon>Arachnida</taxon>
        <taxon>Acari</taxon>
        <taxon>Parasitiformes</taxon>
        <taxon>Ixodida</taxon>
        <taxon>Ixodoidea</taxon>
        <taxon>Ixodidae</taxon>
        <taxon>Ixodinae</taxon>
        <taxon>Ixodes</taxon>
    </lineage>
</organism>
<dbReference type="Proteomes" id="UP000805193">
    <property type="component" value="Unassembled WGS sequence"/>
</dbReference>
<gene>
    <name evidence="1" type="ORF">HPB47_025949</name>
</gene>
<reference evidence="1 2" key="1">
    <citation type="journal article" date="2020" name="Cell">
        <title>Large-Scale Comparative Analyses of Tick Genomes Elucidate Their Genetic Diversity and Vector Capacities.</title>
        <authorList>
            <consortium name="Tick Genome and Microbiome Consortium (TIGMIC)"/>
            <person name="Jia N."/>
            <person name="Wang J."/>
            <person name="Shi W."/>
            <person name="Du L."/>
            <person name="Sun Y."/>
            <person name="Zhan W."/>
            <person name="Jiang J.F."/>
            <person name="Wang Q."/>
            <person name="Zhang B."/>
            <person name="Ji P."/>
            <person name="Bell-Sakyi L."/>
            <person name="Cui X.M."/>
            <person name="Yuan T.T."/>
            <person name="Jiang B.G."/>
            <person name="Yang W.F."/>
            <person name="Lam T.T."/>
            <person name="Chang Q.C."/>
            <person name="Ding S.J."/>
            <person name="Wang X.J."/>
            <person name="Zhu J.G."/>
            <person name="Ruan X.D."/>
            <person name="Zhao L."/>
            <person name="Wei J.T."/>
            <person name="Ye R.Z."/>
            <person name="Que T.C."/>
            <person name="Du C.H."/>
            <person name="Zhou Y.H."/>
            <person name="Cheng J.X."/>
            <person name="Dai P.F."/>
            <person name="Guo W.B."/>
            <person name="Han X.H."/>
            <person name="Huang E.J."/>
            <person name="Li L.F."/>
            <person name="Wei W."/>
            <person name="Gao Y.C."/>
            <person name="Liu J.Z."/>
            <person name="Shao H.Z."/>
            <person name="Wang X."/>
            <person name="Wang C.C."/>
            <person name="Yang T.C."/>
            <person name="Huo Q.B."/>
            <person name="Li W."/>
            <person name="Chen H.Y."/>
            <person name="Chen S.E."/>
            <person name="Zhou L.G."/>
            <person name="Ni X.B."/>
            <person name="Tian J.H."/>
            <person name="Sheng Y."/>
            <person name="Liu T."/>
            <person name="Pan Y.S."/>
            <person name="Xia L.Y."/>
            <person name="Li J."/>
            <person name="Zhao F."/>
            <person name="Cao W.C."/>
        </authorList>
    </citation>
    <scope>NUCLEOTIDE SEQUENCE [LARGE SCALE GENOMIC DNA]</scope>
    <source>
        <strain evidence="1">Iper-2018</strain>
    </source>
</reference>
<sequence length="113" mass="12630">MPGNEKAHLLARETLYRAPDIPRSAQTFSVALPSLESYRRARRVFPPLHTHLTRHQGTILRNAQSNTLPTPARIHLLRGLLPELTTATTLSDQVYLAAYIQSSLEYATRGGLD</sequence>